<protein>
    <recommendedName>
        <fullName evidence="4">ABC transporter permease</fullName>
    </recommendedName>
</protein>
<proteinExistence type="predicted"/>
<evidence type="ECO:0000313" key="2">
    <source>
        <dbReference type="EMBL" id="MFD1929474.1"/>
    </source>
</evidence>
<feature type="transmembrane region" description="Helical" evidence="1">
    <location>
        <begin position="182"/>
        <end position="199"/>
    </location>
</feature>
<sequence length="248" mass="27432">MYLTEPRLADIVKKQIQYKFNGYTGVFTSLLVMQLLGIFTSFGNGGHFSSYGETLEIAQMQLTNDTLVIFTLVWAVIQGILLTTMAYRNDAFTFVSNRFSHHISSYLFLMIAAIIGGLTAALAGSTIKLFAIMKYDSVAIETAGFFSSPYDFALRVIASIFYTLLFASIGYAIGSLIQRSKLVIPIIFIAVFVGPWFLLGVSGFNINQIALFYGNETSIVLFILKVLVTVVLLFVISVAITNKTEVRK</sequence>
<name>A0ABW4SM05_9BACL</name>
<comment type="caution">
    <text evidence="2">The sequence shown here is derived from an EMBL/GenBank/DDBJ whole genome shotgun (WGS) entry which is preliminary data.</text>
</comment>
<feature type="transmembrane region" description="Helical" evidence="1">
    <location>
        <begin position="67"/>
        <end position="87"/>
    </location>
</feature>
<evidence type="ECO:0000313" key="3">
    <source>
        <dbReference type="Proteomes" id="UP001597218"/>
    </source>
</evidence>
<keyword evidence="1" id="KW-0472">Membrane</keyword>
<dbReference type="RefSeq" id="WP_381539630.1">
    <property type="nucleotide sequence ID" value="NZ_JBHUGI010000034.1"/>
</dbReference>
<evidence type="ECO:0008006" key="4">
    <source>
        <dbReference type="Google" id="ProtNLM"/>
    </source>
</evidence>
<organism evidence="2 3">
    <name type="scientific">Sporosarcina siberiensis</name>
    <dbReference type="NCBI Taxonomy" id="1365606"/>
    <lineage>
        <taxon>Bacteria</taxon>
        <taxon>Bacillati</taxon>
        <taxon>Bacillota</taxon>
        <taxon>Bacilli</taxon>
        <taxon>Bacillales</taxon>
        <taxon>Caryophanaceae</taxon>
        <taxon>Sporosarcina</taxon>
    </lineage>
</organism>
<dbReference type="Proteomes" id="UP001597218">
    <property type="component" value="Unassembled WGS sequence"/>
</dbReference>
<feature type="transmembrane region" description="Helical" evidence="1">
    <location>
        <begin position="152"/>
        <end position="173"/>
    </location>
</feature>
<gene>
    <name evidence="2" type="ORF">ACFSFY_15640</name>
</gene>
<keyword evidence="1" id="KW-1133">Transmembrane helix</keyword>
<feature type="transmembrane region" description="Helical" evidence="1">
    <location>
        <begin position="107"/>
        <end position="132"/>
    </location>
</feature>
<feature type="transmembrane region" description="Helical" evidence="1">
    <location>
        <begin position="219"/>
        <end position="240"/>
    </location>
</feature>
<evidence type="ECO:0000256" key="1">
    <source>
        <dbReference type="SAM" id="Phobius"/>
    </source>
</evidence>
<accession>A0ABW4SM05</accession>
<dbReference type="EMBL" id="JBHUGI010000034">
    <property type="protein sequence ID" value="MFD1929474.1"/>
    <property type="molecule type" value="Genomic_DNA"/>
</dbReference>
<reference evidence="3" key="1">
    <citation type="journal article" date="2019" name="Int. J. Syst. Evol. Microbiol.">
        <title>The Global Catalogue of Microorganisms (GCM) 10K type strain sequencing project: providing services to taxonomists for standard genome sequencing and annotation.</title>
        <authorList>
            <consortium name="The Broad Institute Genomics Platform"/>
            <consortium name="The Broad Institute Genome Sequencing Center for Infectious Disease"/>
            <person name="Wu L."/>
            <person name="Ma J."/>
        </authorList>
    </citation>
    <scope>NUCLEOTIDE SEQUENCE [LARGE SCALE GENOMIC DNA]</scope>
    <source>
        <strain evidence="3">CGMCC 4.7177</strain>
    </source>
</reference>
<feature type="transmembrane region" description="Helical" evidence="1">
    <location>
        <begin position="20"/>
        <end position="42"/>
    </location>
</feature>
<keyword evidence="1" id="KW-0812">Transmembrane</keyword>
<keyword evidence="3" id="KW-1185">Reference proteome</keyword>